<evidence type="ECO:0000256" key="1">
    <source>
        <dbReference type="SAM" id="Phobius"/>
    </source>
</evidence>
<organism evidence="2 3">
    <name type="scientific">Cryobacterium shii</name>
    <dbReference type="NCBI Taxonomy" id="1259235"/>
    <lineage>
        <taxon>Bacteria</taxon>
        <taxon>Bacillati</taxon>
        <taxon>Actinomycetota</taxon>
        <taxon>Actinomycetes</taxon>
        <taxon>Micrococcales</taxon>
        <taxon>Microbacteriaceae</taxon>
        <taxon>Cryobacterium</taxon>
    </lineage>
</organism>
<feature type="transmembrane region" description="Helical" evidence="1">
    <location>
        <begin position="228"/>
        <end position="250"/>
    </location>
</feature>
<feature type="transmembrane region" description="Helical" evidence="1">
    <location>
        <begin position="61"/>
        <end position="78"/>
    </location>
</feature>
<comment type="caution">
    <text evidence="2">The sequence shown here is derived from an EMBL/GenBank/DDBJ whole genome shotgun (WGS) entry which is preliminary data.</text>
</comment>
<evidence type="ECO:0000313" key="3">
    <source>
        <dbReference type="Proteomes" id="UP000297403"/>
    </source>
</evidence>
<feature type="transmembrane region" description="Helical" evidence="1">
    <location>
        <begin position="295"/>
        <end position="314"/>
    </location>
</feature>
<keyword evidence="1" id="KW-0812">Transmembrane</keyword>
<keyword evidence="1" id="KW-1133">Transmembrane helix</keyword>
<feature type="transmembrane region" description="Helical" evidence="1">
    <location>
        <begin position="84"/>
        <end position="101"/>
    </location>
</feature>
<gene>
    <name evidence="2" type="ORF">E3O49_02420</name>
</gene>
<evidence type="ECO:0000313" key="2">
    <source>
        <dbReference type="EMBL" id="TFC52255.1"/>
    </source>
</evidence>
<protein>
    <recommendedName>
        <fullName evidence="4">NnrS family protein</fullName>
    </recommendedName>
</protein>
<dbReference type="RefSeq" id="WP_134450935.1">
    <property type="nucleotide sequence ID" value="NZ_SOFY01000011.1"/>
</dbReference>
<proteinExistence type="predicted"/>
<feature type="transmembrane region" description="Helical" evidence="1">
    <location>
        <begin position="326"/>
        <end position="350"/>
    </location>
</feature>
<keyword evidence="1" id="KW-0472">Membrane</keyword>
<accession>A0AAQ2C964</accession>
<dbReference type="AlphaFoldDB" id="A0AAQ2C964"/>
<sequence length="361" mass="37824">MALLLLGGIALLAGLDGALLLLGLPAPVVTARLADVHGPLMVFGFVGSVVVLERAVAIRRAWAFLSPAFLGLGGLALLSPLPVVIGQLAFLAGSAMLLPIYREIWRRQASTATAVQSLGALLGVSATVLWLVGGAPVPHLVPAMTLFLVLTIAGERLELARISPSVDERAESWLLASALVLTGGVLVALVWPGIGYPILGLGMLAVVAWLFRHDVATRLVRGVGLPRYIAVCLLAGYAWLFVVGAVWVLAGPAYSGPAYDAVLHAVFLGFVMSMIMAHAPTILPAVLRRPLPYRPVLYAPALLLHASLVVRILLGDARGLPELVQWGGVANIAAVLLFVVLAVVSVLLGVPARKTTTKVIR</sequence>
<keyword evidence="3" id="KW-1185">Reference proteome</keyword>
<dbReference type="Proteomes" id="UP000297403">
    <property type="component" value="Unassembled WGS sequence"/>
</dbReference>
<name>A0AAQ2C964_9MICO</name>
<evidence type="ECO:0008006" key="4">
    <source>
        <dbReference type="Google" id="ProtNLM"/>
    </source>
</evidence>
<feature type="transmembrane region" description="Helical" evidence="1">
    <location>
        <begin position="113"/>
        <end position="133"/>
    </location>
</feature>
<feature type="transmembrane region" description="Helical" evidence="1">
    <location>
        <begin position="40"/>
        <end position="56"/>
    </location>
</feature>
<dbReference type="EMBL" id="SOFY01000011">
    <property type="protein sequence ID" value="TFC52255.1"/>
    <property type="molecule type" value="Genomic_DNA"/>
</dbReference>
<feature type="transmembrane region" description="Helical" evidence="1">
    <location>
        <begin position="197"/>
        <end position="216"/>
    </location>
</feature>
<reference evidence="2 3" key="1">
    <citation type="submission" date="2019-03" db="EMBL/GenBank/DDBJ databases">
        <title>Genomics of glacier-inhabiting Cryobacterium strains.</title>
        <authorList>
            <person name="Liu Q."/>
            <person name="Xin Y.-H."/>
        </authorList>
    </citation>
    <scope>NUCLEOTIDE SEQUENCE [LARGE SCALE GENOMIC DNA]</scope>
    <source>
        <strain evidence="3">TMT1-22</strain>
    </source>
</reference>
<feature type="transmembrane region" description="Helical" evidence="1">
    <location>
        <begin position="262"/>
        <end position="283"/>
    </location>
</feature>